<dbReference type="InterPro" id="IPR004328">
    <property type="entry name" value="BRO1_dom"/>
</dbReference>
<dbReference type="PaxDb" id="2903-EOD09530"/>
<dbReference type="eggNOG" id="KOG2220">
    <property type="taxonomic scope" value="Eukaryota"/>
</dbReference>
<dbReference type="RefSeq" id="XP_005761959.1">
    <property type="nucleotide sequence ID" value="XM_005761902.1"/>
</dbReference>
<proteinExistence type="predicted"/>
<feature type="domain" description="PDZ" evidence="5">
    <location>
        <begin position="498"/>
        <end position="574"/>
    </location>
</feature>
<dbReference type="InterPro" id="IPR025304">
    <property type="entry name" value="ALIX_V_dom"/>
</dbReference>
<evidence type="ECO:0000256" key="1">
    <source>
        <dbReference type="ARBA" id="ARBA00004177"/>
    </source>
</evidence>
<dbReference type="Gene3D" id="1.20.140.50">
    <property type="entry name" value="alix/aip1 like domains"/>
    <property type="match status" value="1"/>
</dbReference>
<reference evidence="7" key="2">
    <citation type="submission" date="2024-10" db="UniProtKB">
        <authorList>
            <consortium name="EnsemblProtists"/>
        </authorList>
    </citation>
    <scope>IDENTIFICATION</scope>
</reference>
<dbReference type="PANTHER" id="PTHR23030">
    <property type="entry name" value="PCD6 INTERACTING PROTEIN-RELATED"/>
    <property type="match status" value="1"/>
</dbReference>
<dbReference type="InterPro" id="IPR009060">
    <property type="entry name" value="UBA-like_sf"/>
</dbReference>
<dbReference type="STRING" id="2903.R1D4Q1"/>
<sequence length="812" mass="84834">MLALPFKRPDGDADWAGALDRYIRRAYSARQADAHAAAGRLVDETRRLAFAQPLTDKTAGLLRAALLRYLRLLGSLERRFDLGELELASVWRSAFNPSAKQREPSAQFERAAALYNLAAVLSFEATAEQRSDADGIRRACQLLQLAAGLLDRLRELVAAECGDLCDATLDAMRTLLLAQAQRCYYERAAADGLSPRLLSAVGLGAAVFDSLALLHRAEEHAAANEYGHQVARLAAGVERLRSALAASAQAAPKGRRASATVAPVSRAPLEAALARLEEAHAQADKDNTIVYLEPLPPASALSPVRGKAIALDGLHTRLEEERDSAASALLALDLPHALEASGGPRVLKALAGRLVELQRASEASARGVGSVLAAEAAAEAEMAARFGEAWRASRGSGAIAELRSELDRCLARLAEATAANKAVLERAAAVCSAEAAPLLELPLSEVASRMPAAPAEGASADPASSAALRAALDALAAHADSRAAICAEASELQRPTRRLVLQRPTPKAQLGVTISACGRGDGDGERGELGVVIEAAVGVGTPAHHAGLCVGDVVLSVNGVLCRSAQQAFGLLEDGPRLELCLEAAPYNQEFVSALVHRPEGMPAGELVAAELAKLAPVKRRAEVFCARHRELLEAAVAANTTFVASIRSASEGALRAKQSFLRGLGQAVAMHEALSAEVAQGAAFFRAVGERIASLRARASGLAAERHDIVCVLRAGGDGVGRPIPRQPAAPAAKAAPAASCRAAPALGGRAAGTTATGEVAELVRMGFRAPLAEEALRRCGGDTSRAVLPLSRVHYLRLLAPRHFSVIPCL</sequence>
<dbReference type="Proteomes" id="UP000013827">
    <property type="component" value="Unassembled WGS sequence"/>
</dbReference>
<evidence type="ECO:0000259" key="5">
    <source>
        <dbReference type="PROSITE" id="PS50106"/>
    </source>
</evidence>
<dbReference type="GO" id="GO:0005768">
    <property type="term" value="C:endosome"/>
    <property type="evidence" value="ECO:0007669"/>
    <property type="project" value="UniProtKB-SubCell"/>
</dbReference>
<keyword evidence="8" id="KW-1185">Reference proteome</keyword>
<dbReference type="Pfam" id="PF17820">
    <property type="entry name" value="PDZ_6"/>
    <property type="match status" value="1"/>
</dbReference>
<dbReference type="Pfam" id="PF13949">
    <property type="entry name" value="ALIX_LYPXL_bnd"/>
    <property type="match status" value="1"/>
</dbReference>
<evidence type="ECO:0000259" key="6">
    <source>
        <dbReference type="PROSITE" id="PS51180"/>
    </source>
</evidence>
<dbReference type="SMART" id="SM01041">
    <property type="entry name" value="BRO1"/>
    <property type="match status" value="1"/>
</dbReference>
<name>A0A0D3IE45_EMIH1</name>
<dbReference type="AlphaFoldDB" id="A0A0D3IE45"/>
<evidence type="ECO:0000256" key="2">
    <source>
        <dbReference type="ARBA" id="ARBA00004496"/>
    </source>
</evidence>
<dbReference type="KEGG" id="ehx:EMIHUDRAFT_448394"/>
<dbReference type="GO" id="GO:0043328">
    <property type="term" value="P:protein transport to vacuole involved in ubiquitin-dependent protein catabolic process via the multivesicular body sorting pathway"/>
    <property type="evidence" value="ECO:0007669"/>
    <property type="project" value="TreeGrafter"/>
</dbReference>
<keyword evidence="3" id="KW-0963">Cytoplasm</keyword>
<dbReference type="InterPro" id="IPR041489">
    <property type="entry name" value="PDZ_6"/>
</dbReference>
<dbReference type="InterPro" id="IPR036034">
    <property type="entry name" value="PDZ_sf"/>
</dbReference>
<comment type="subcellular location">
    <subcellularLocation>
        <location evidence="2">Cytoplasm</location>
    </subcellularLocation>
    <subcellularLocation>
        <location evidence="1">Endosome</location>
    </subcellularLocation>
</comment>
<dbReference type="EnsemblProtists" id="EOD09530">
    <property type="protein sequence ID" value="EOD09530"/>
    <property type="gene ID" value="EMIHUDRAFT_448394"/>
</dbReference>
<dbReference type="Gene3D" id="1.10.8.10">
    <property type="entry name" value="DNA helicase RuvA subunit, C-terminal domain"/>
    <property type="match status" value="1"/>
</dbReference>
<feature type="domain" description="BRO1" evidence="6">
    <location>
        <begin position="1"/>
        <end position="357"/>
    </location>
</feature>
<dbReference type="PROSITE" id="PS51180">
    <property type="entry name" value="BRO1"/>
    <property type="match status" value="1"/>
</dbReference>
<dbReference type="PROSITE" id="PS50106">
    <property type="entry name" value="PDZ"/>
    <property type="match status" value="1"/>
</dbReference>
<organism evidence="7 8">
    <name type="scientific">Emiliania huxleyi (strain CCMP1516)</name>
    <dbReference type="NCBI Taxonomy" id="280463"/>
    <lineage>
        <taxon>Eukaryota</taxon>
        <taxon>Haptista</taxon>
        <taxon>Haptophyta</taxon>
        <taxon>Prymnesiophyceae</taxon>
        <taxon>Isochrysidales</taxon>
        <taxon>Noelaerhabdaceae</taxon>
        <taxon>Emiliania</taxon>
    </lineage>
</organism>
<evidence type="ECO:0000256" key="4">
    <source>
        <dbReference type="ARBA" id="ARBA00022753"/>
    </source>
</evidence>
<dbReference type="Pfam" id="PF03097">
    <property type="entry name" value="BRO1"/>
    <property type="match status" value="2"/>
</dbReference>
<reference evidence="8" key="1">
    <citation type="journal article" date="2013" name="Nature">
        <title>Pan genome of the phytoplankton Emiliania underpins its global distribution.</title>
        <authorList>
            <person name="Read B.A."/>
            <person name="Kegel J."/>
            <person name="Klute M.J."/>
            <person name="Kuo A."/>
            <person name="Lefebvre S.C."/>
            <person name="Maumus F."/>
            <person name="Mayer C."/>
            <person name="Miller J."/>
            <person name="Monier A."/>
            <person name="Salamov A."/>
            <person name="Young J."/>
            <person name="Aguilar M."/>
            <person name="Claverie J.M."/>
            <person name="Frickenhaus S."/>
            <person name="Gonzalez K."/>
            <person name="Herman E.K."/>
            <person name="Lin Y.C."/>
            <person name="Napier J."/>
            <person name="Ogata H."/>
            <person name="Sarno A.F."/>
            <person name="Shmutz J."/>
            <person name="Schroeder D."/>
            <person name="de Vargas C."/>
            <person name="Verret F."/>
            <person name="von Dassow P."/>
            <person name="Valentin K."/>
            <person name="Van de Peer Y."/>
            <person name="Wheeler G."/>
            <person name="Dacks J.B."/>
            <person name="Delwiche C.F."/>
            <person name="Dyhrman S.T."/>
            <person name="Glockner G."/>
            <person name="John U."/>
            <person name="Richards T."/>
            <person name="Worden A.Z."/>
            <person name="Zhang X."/>
            <person name="Grigoriev I.V."/>
            <person name="Allen A.E."/>
            <person name="Bidle K."/>
            <person name="Borodovsky M."/>
            <person name="Bowler C."/>
            <person name="Brownlee C."/>
            <person name="Cock J.M."/>
            <person name="Elias M."/>
            <person name="Gladyshev V.N."/>
            <person name="Groth M."/>
            <person name="Guda C."/>
            <person name="Hadaegh A."/>
            <person name="Iglesias-Rodriguez M.D."/>
            <person name="Jenkins J."/>
            <person name="Jones B.M."/>
            <person name="Lawson T."/>
            <person name="Leese F."/>
            <person name="Lindquist E."/>
            <person name="Lobanov A."/>
            <person name="Lomsadze A."/>
            <person name="Malik S.B."/>
            <person name="Marsh M.E."/>
            <person name="Mackinder L."/>
            <person name="Mock T."/>
            <person name="Mueller-Roeber B."/>
            <person name="Pagarete A."/>
            <person name="Parker M."/>
            <person name="Probert I."/>
            <person name="Quesneville H."/>
            <person name="Raines C."/>
            <person name="Rensing S.A."/>
            <person name="Riano-Pachon D.M."/>
            <person name="Richier S."/>
            <person name="Rokitta S."/>
            <person name="Shiraiwa Y."/>
            <person name="Soanes D.M."/>
            <person name="van der Giezen M."/>
            <person name="Wahlund T.M."/>
            <person name="Williams B."/>
            <person name="Wilson W."/>
            <person name="Wolfe G."/>
            <person name="Wurch L.L."/>
        </authorList>
    </citation>
    <scope>NUCLEOTIDE SEQUENCE</scope>
</reference>
<dbReference type="PANTHER" id="PTHR23030:SF30">
    <property type="entry name" value="TYROSINE-PROTEIN PHOSPHATASE NON-RECEPTOR TYPE 23"/>
    <property type="match status" value="1"/>
</dbReference>
<dbReference type="GeneID" id="17255666"/>
<evidence type="ECO:0000256" key="3">
    <source>
        <dbReference type="ARBA" id="ARBA00022490"/>
    </source>
</evidence>
<dbReference type="HOGENOM" id="CLU_347629_0_0_1"/>
<evidence type="ECO:0008006" key="9">
    <source>
        <dbReference type="Google" id="ProtNLM"/>
    </source>
</evidence>
<dbReference type="SUPFAM" id="SSF50156">
    <property type="entry name" value="PDZ domain-like"/>
    <property type="match status" value="1"/>
</dbReference>
<keyword evidence="4" id="KW-0967">Endosome</keyword>
<evidence type="ECO:0000313" key="8">
    <source>
        <dbReference type="Proteomes" id="UP000013827"/>
    </source>
</evidence>
<protein>
    <recommendedName>
        <fullName evidence="9">BRO1 domain-containing protein</fullName>
    </recommendedName>
</protein>
<dbReference type="SUPFAM" id="SSF46934">
    <property type="entry name" value="UBA-like"/>
    <property type="match status" value="1"/>
</dbReference>
<dbReference type="SMART" id="SM00228">
    <property type="entry name" value="PDZ"/>
    <property type="match status" value="1"/>
</dbReference>
<evidence type="ECO:0000313" key="7">
    <source>
        <dbReference type="EnsemblProtists" id="EOD09530"/>
    </source>
</evidence>
<dbReference type="Gene3D" id="2.30.42.10">
    <property type="match status" value="1"/>
</dbReference>
<accession>A0A0D3IE45</accession>
<dbReference type="Gene3D" id="1.25.40.280">
    <property type="entry name" value="alix/aip1 like domains"/>
    <property type="match status" value="2"/>
</dbReference>
<dbReference type="InterPro" id="IPR038499">
    <property type="entry name" value="BRO1_sf"/>
</dbReference>
<dbReference type="InterPro" id="IPR001478">
    <property type="entry name" value="PDZ"/>
</dbReference>